<dbReference type="PROSITE" id="PS51450">
    <property type="entry name" value="LRR"/>
    <property type="match status" value="1"/>
</dbReference>
<feature type="transmembrane region" description="Helical" evidence="3">
    <location>
        <begin position="601"/>
        <end position="619"/>
    </location>
</feature>
<name>A0A0R1UY18_9LACO</name>
<dbReference type="InterPro" id="IPR009459">
    <property type="entry name" value="MucBP_dom"/>
</dbReference>
<feature type="domain" description="MucBP" evidence="4">
    <location>
        <begin position="447"/>
        <end position="509"/>
    </location>
</feature>
<dbReference type="Gene3D" id="3.10.20.320">
    <property type="entry name" value="Putative peptidoglycan bound protein (lpxtg motif)"/>
    <property type="match status" value="2"/>
</dbReference>
<dbReference type="InterPro" id="IPR032675">
    <property type="entry name" value="LRR_dom_sf"/>
</dbReference>
<dbReference type="STRING" id="1423753.FD28_GL001965"/>
<feature type="compositionally biased region" description="Polar residues" evidence="2">
    <location>
        <begin position="81"/>
        <end position="91"/>
    </location>
</feature>
<evidence type="ECO:0000256" key="2">
    <source>
        <dbReference type="SAM" id="MobiDB-lite"/>
    </source>
</evidence>
<comment type="caution">
    <text evidence="5">The sequence shown here is derived from an EMBL/GenBank/DDBJ whole genome shotgun (WGS) entry which is preliminary data.</text>
</comment>
<evidence type="ECO:0000313" key="5">
    <source>
        <dbReference type="EMBL" id="KRL96211.1"/>
    </source>
</evidence>
<dbReference type="EMBL" id="AZFS01000041">
    <property type="protein sequence ID" value="KRL96211.1"/>
    <property type="molecule type" value="Genomic_DNA"/>
</dbReference>
<feature type="region of interest" description="Disordered" evidence="2">
    <location>
        <begin position="514"/>
        <end position="588"/>
    </location>
</feature>
<protein>
    <submittedName>
        <fullName evidence="5">GY family cell surface protein</fullName>
    </submittedName>
</protein>
<reference evidence="5 6" key="1">
    <citation type="journal article" date="2015" name="Genome Announc.">
        <title>Expanding the biotechnology potential of lactobacilli through comparative genomics of 213 strains and associated genera.</title>
        <authorList>
            <person name="Sun Z."/>
            <person name="Harris H.M."/>
            <person name="McCann A."/>
            <person name="Guo C."/>
            <person name="Argimon S."/>
            <person name="Zhang W."/>
            <person name="Yang X."/>
            <person name="Jeffery I.B."/>
            <person name="Cooney J.C."/>
            <person name="Kagawa T.F."/>
            <person name="Liu W."/>
            <person name="Song Y."/>
            <person name="Salvetti E."/>
            <person name="Wrobel A."/>
            <person name="Rasinkangas P."/>
            <person name="Parkhill J."/>
            <person name="Rea M.C."/>
            <person name="O'Sullivan O."/>
            <person name="Ritari J."/>
            <person name="Douillard F.P."/>
            <person name="Paul Ross R."/>
            <person name="Yang R."/>
            <person name="Briner A.E."/>
            <person name="Felis G.E."/>
            <person name="de Vos W.M."/>
            <person name="Barrangou R."/>
            <person name="Klaenhammer T.R."/>
            <person name="Caufield P.W."/>
            <person name="Cui Y."/>
            <person name="Zhang H."/>
            <person name="O'Toole P.W."/>
        </authorList>
    </citation>
    <scope>NUCLEOTIDE SEQUENCE [LARGE SCALE GENOMIC DNA]</scope>
    <source>
        <strain evidence="5 6">DSM 16381</strain>
    </source>
</reference>
<sequence>MTPIIGHAAVPEPVAPQEKVASSRIEPSQSHLPTEQRTVNEKGISDKQPLHPDTSITSSATADTHTTSAKEKDIISPAPTPTESNHPQSAPQEDESIDQWMPNKSLQQSVLYWLQQTVSPSSWETVADITKKDMSQLEKLYVGTGDGEGSSTYNEDGTPYSIQGLEYATNLEVLFLTGGGTTNPPYQMFGNLVDISPLKNLNKLQRVDLENNQIEDISPLANLKNITLLNLPYNRIMDFSSLKGIHYNQYDFQDQYLEPQPITVDEKARKAHLNFNVRLQDGSPAKNPTAYDFYYMVHGEKDSERYKNPYQGANVTESADGGLDFTEVKDQEPGIAEDNAFQLPDKYYLNAFYEDDKGYSFFITQPYKLGTTTAPVTVQYHDTAGQQVAPDATLTGNSGEKYTANLLNIPGYELDQMPKNLSGVYGSEPITVTFIYHKKATIPAESTVAVRYQDEQGHELAPTLTLTGNLGQPYTTKPVAITDYVLKKAPANATGTYGSSPITVTYVYTKLAHGGDGDSGTSPTHPQPPVNPIQPSNPGATAPDDMTETPDTTDTTGSNTPDVTPTPISSGAGATIQAKPEAKPTTGHVWRLPQTDEQRTIAFWLGTLILSGSLGAWWFKRSR</sequence>
<keyword evidence="3" id="KW-0812">Transmembrane</keyword>
<evidence type="ECO:0000259" key="4">
    <source>
        <dbReference type="Pfam" id="PF06458"/>
    </source>
</evidence>
<dbReference type="Pfam" id="PF06458">
    <property type="entry name" value="MucBP"/>
    <property type="match status" value="2"/>
</dbReference>
<feature type="compositionally biased region" description="Basic and acidic residues" evidence="2">
    <location>
        <begin position="38"/>
        <end position="50"/>
    </location>
</feature>
<dbReference type="SUPFAM" id="SSF52058">
    <property type="entry name" value="L domain-like"/>
    <property type="match status" value="1"/>
</dbReference>
<dbReference type="InterPro" id="IPR001611">
    <property type="entry name" value="Leu-rich_rpt"/>
</dbReference>
<feature type="compositionally biased region" description="Polar residues" evidence="2">
    <location>
        <begin position="25"/>
        <end position="37"/>
    </location>
</feature>
<dbReference type="Proteomes" id="UP000051580">
    <property type="component" value="Unassembled WGS sequence"/>
</dbReference>
<keyword evidence="6" id="KW-1185">Reference proteome</keyword>
<gene>
    <name evidence="5" type="ORF">FD28_GL001965</name>
</gene>
<accession>A0A0R1UY18</accession>
<proteinExistence type="predicted"/>
<dbReference type="AlphaFoldDB" id="A0A0R1UY18"/>
<dbReference type="Gene3D" id="3.80.10.10">
    <property type="entry name" value="Ribonuclease Inhibitor"/>
    <property type="match status" value="1"/>
</dbReference>
<evidence type="ECO:0000313" key="6">
    <source>
        <dbReference type="Proteomes" id="UP000051580"/>
    </source>
</evidence>
<keyword evidence="1" id="KW-0677">Repeat</keyword>
<feature type="compositionally biased region" description="Low complexity" evidence="2">
    <location>
        <begin position="541"/>
        <end position="563"/>
    </location>
</feature>
<keyword evidence="3" id="KW-0472">Membrane</keyword>
<feature type="domain" description="MucBP" evidence="4">
    <location>
        <begin position="375"/>
        <end position="436"/>
    </location>
</feature>
<dbReference type="PATRIC" id="fig|1423753.3.peg.2064"/>
<feature type="compositionally biased region" description="Low complexity" evidence="2">
    <location>
        <begin position="54"/>
        <end position="67"/>
    </location>
</feature>
<organism evidence="5 6">
    <name type="scientific">Levilactobacillus hammesii DSM 16381</name>
    <dbReference type="NCBI Taxonomy" id="1423753"/>
    <lineage>
        <taxon>Bacteria</taxon>
        <taxon>Bacillati</taxon>
        <taxon>Bacillota</taxon>
        <taxon>Bacilli</taxon>
        <taxon>Lactobacillales</taxon>
        <taxon>Lactobacillaceae</taxon>
        <taxon>Levilactobacillus</taxon>
    </lineage>
</organism>
<evidence type="ECO:0000256" key="1">
    <source>
        <dbReference type="ARBA" id="ARBA00022737"/>
    </source>
</evidence>
<evidence type="ECO:0000256" key="3">
    <source>
        <dbReference type="SAM" id="Phobius"/>
    </source>
</evidence>
<keyword evidence="3" id="KW-1133">Transmembrane helix</keyword>
<feature type="region of interest" description="Disordered" evidence="2">
    <location>
        <begin position="1"/>
        <end position="96"/>
    </location>
</feature>